<evidence type="ECO:0000313" key="3">
    <source>
        <dbReference type="Proteomes" id="UP000001449"/>
    </source>
</evidence>
<accession>B5YLT2</accession>
<evidence type="ECO:0000256" key="1">
    <source>
        <dbReference type="SAM" id="Phobius"/>
    </source>
</evidence>
<dbReference type="EMBL" id="CP001159">
    <property type="protein sequence ID" value="ACI64131.1"/>
    <property type="molecule type" value="Genomic_DNA"/>
</dbReference>
<gene>
    <name evidence="2" type="ORF">THAPS_10889</name>
</gene>
<sequence length="421" mass="46219">MSVEQRLHKVKRSILEATEEAYEAMVVSNETIVGNALVNAAATSDGDNRAGLDVGLALFGTSDAYKSQMEEEFREKLSTVEKDLDLIRCGLTAVDDSLDSDDNRAPDASTDVDDSGGDGGYSLQQILHVQNHLVYRRQYFLAFVVLVLIFSSSSVYAFVLLPSRSCWLHPTTQLTSQCKYALLSPDIIERARVPLFWESQQTEDSKPVLNLSARDSGSLSLSDDADVNSSGLCVRESDVDLNLNNSWEDGTVWEQTELYLVSKGIIFDSDSSSSNSTKLTSTFVISNAPQLVRLPTSQVIASAEFFLNSVLPQSLPLAMLLQYDPSLLTYHADDLGYGVEYLANMCTRGNQTVALEVIHSQCSFSPQLALNMFRLGVDGGIDERRISRALKSAATASSKAVEVTVGDWGRSYREMKQLKGK</sequence>
<evidence type="ECO:0000313" key="2">
    <source>
        <dbReference type="EMBL" id="ACI64131.1"/>
    </source>
</evidence>
<dbReference type="KEGG" id="tps:THAPS_10889"/>
<keyword evidence="1" id="KW-0472">Membrane</keyword>
<feature type="transmembrane region" description="Helical" evidence="1">
    <location>
        <begin position="139"/>
        <end position="161"/>
    </location>
</feature>
<dbReference type="InParanoid" id="B5YLT2"/>
<dbReference type="HOGENOM" id="CLU_652997_0_0_1"/>
<reference evidence="2 3" key="2">
    <citation type="journal article" date="2008" name="Nature">
        <title>The Phaeodactylum genome reveals the evolutionary history of diatom genomes.</title>
        <authorList>
            <person name="Bowler C."/>
            <person name="Allen A.E."/>
            <person name="Badger J.H."/>
            <person name="Grimwood J."/>
            <person name="Jabbari K."/>
            <person name="Kuo A."/>
            <person name="Maheswari U."/>
            <person name="Martens C."/>
            <person name="Maumus F."/>
            <person name="Otillar R.P."/>
            <person name="Rayko E."/>
            <person name="Salamov A."/>
            <person name="Vandepoele K."/>
            <person name="Beszteri B."/>
            <person name="Gruber A."/>
            <person name="Heijde M."/>
            <person name="Katinka M."/>
            <person name="Mock T."/>
            <person name="Valentin K."/>
            <person name="Verret F."/>
            <person name="Berges J.A."/>
            <person name="Brownlee C."/>
            <person name="Cadoret J.P."/>
            <person name="Chiovitti A."/>
            <person name="Choi C.J."/>
            <person name="Coesel S."/>
            <person name="De Martino A."/>
            <person name="Detter J.C."/>
            <person name="Durkin C."/>
            <person name="Falciatore A."/>
            <person name="Fournet J."/>
            <person name="Haruta M."/>
            <person name="Huysman M.J."/>
            <person name="Jenkins B.D."/>
            <person name="Jiroutova K."/>
            <person name="Jorgensen R.E."/>
            <person name="Joubert Y."/>
            <person name="Kaplan A."/>
            <person name="Kroger N."/>
            <person name="Kroth P.G."/>
            <person name="La Roche J."/>
            <person name="Lindquist E."/>
            <person name="Lommer M."/>
            <person name="Martin-Jezequel V."/>
            <person name="Lopez P.J."/>
            <person name="Lucas S."/>
            <person name="Mangogna M."/>
            <person name="McGinnis K."/>
            <person name="Medlin L.K."/>
            <person name="Montsant A."/>
            <person name="Oudot-Le Secq M.P."/>
            <person name="Napoli C."/>
            <person name="Obornik M."/>
            <person name="Parker M.S."/>
            <person name="Petit J.L."/>
            <person name="Porcel B.M."/>
            <person name="Poulsen N."/>
            <person name="Robison M."/>
            <person name="Rychlewski L."/>
            <person name="Rynearson T.A."/>
            <person name="Schmutz J."/>
            <person name="Shapiro H."/>
            <person name="Siaut M."/>
            <person name="Stanley M."/>
            <person name="Sussman M.R."/>
            <person name="Taylor A.R."/>
            <person name="Vardi A."/>
            <person name="von Dassow P."/>
            <person name="Vyverman W."/>
            <person name="Willis A."/>
            <person name="Wyrwicz L.S."/>
            <person name="Rokhsar D.S."/>
            <person name="Weissenbach J."/>
            <person name="Armbrust E.V."/>
            <person name="Green B.R."/>
            <person name="Van de Peer Y."/>
            <person name="Grigoriev I.V."/>
        </authorList>
    </citation>
    <scope>NUCLEOTIDE SEQUENCE [LARGE SCALE GENOMIC DNA]</scope>
    <source>
        <strain evidence="2 3">CCMP1335</strain>
    </source>
</reference>
<dbReference type="AlphaFoldDB" id="B5YLT2"/>
<organism evidence="2 3">
    <name type="scientific">Thalassiosira pseudonana</name>
    <name type="common">Marine diatom</name>
    <name type="synonym">Cyclotella nana</name>
    <dbReference type="NCBI Taxonomy" id="35128"/>
    <lineage>
        <taxon>Eukaryota</taxon>
        <taxon>Sar</taxon>
        <taxon>Stramenopiles</taxon>
        <taxon>Ochrophyta</taxon>
        <taxon>Bacillariophyta</taxon>
        <taxon>Coscinodiscophyceae</taxon>
        <taxon>Thalassiosirophycidae</taxon>
        <taxon>Thalassiosirales</taxon>
        <taxon>Thalassiosiraceae</taxon>
        <taxon>Thalassiosira</taxon>
    </lineage>
</organism>
<dbReference type="RefSeq" id="XP_002295414.1">
    <property type="nucleotide sequence ID" value="XM_002295378.1"/>
</dbReference>
<dbReference type="GeneID" id="7444274"/>
<reference evidence="2 3" key="1">
    <citation type="journal article" date="2004" name="Science">
        <title>The genome of the diatom Thalassiosira pseudonana: ecology, evolution, and metabolism.</title>
        <authorList>
            <person name="Armbrust E.V."/>
            <person name="Berges J.A."/>
            <person name="Bowler C."/>
            <person name="Green B.R."/>
            <person name="Martinez D."/>
            <person name="Putnam N.H."/>
            <person name="Zhou S."/>
            <person name="Allen A.E."/>
            <person name="Apt K.E."/>
            <person name="Bechner M."/>
            <person name="Brzezinski M.A."/>
            <person name="Chaal B.K."/>
            <person name="Chiovitti A."/>
            <person name="Davis A.K."/>
            <person name="Demarest M.S."/>
            <person name="Detter J.C."/>
            <person name="Glavina T."/>
            <person name="Goodstein D."/>
            <person name="Hadi M.Z."/>
            <person name="Hellsten U."/>
            <person name="Hildebrand M."/>
            <person name="Jenkins B.D."/>
            <person name="Jurka J."/>
            <person name="Kapitonov V.V."/>
            <person name="Kroger N."/>
            <person name="Lau W.W."/>
            <person name="Lane T.W."/>
            <person name="Larimer F.W."/>
            <person name="Lippmeier J.C."/>
            <person name="Lucas S."/>
            <person name="Medina M."/>
            <person name="Montsant A."/>
            <person name="Obornik M."/>
            <person name="Parker M.S."/>
            <person name="Palenik B."/>
            <person name="Pazour G.J."/>
            <person name="Richardson P.M."/>
            <person name="Rynearson T.A."/>
            <person name="Saito M.A."/>
            <person name="Schwartz D.C."/>
            <person name="Thamatrakoln K."/>
            <person name="Valentin K."/>
            <person name="Vardi A."/>
            <person name="Wilkerson F.P."/>
            <person name="Rokhsar D.S."/>
        </authorList>
    </citation>
    <scope>NUCLEOTIDE SEQUENCE [LARGE SCALE GENOMIC DNA]</scope>
    <source>
        <strain evidence="2 3">CCMP1335</strain>
    </source>
</reference>
<keyword evidence="1" id="KW-0812">Transmembrane</keyword>
<dbReference type="Proteomes" id="UP000001449">
    <property type="component" value="Chromosome 18"/>
</dbReference>
<keyword evidence="1" id="KW-1133">Transmembrane helix</keyword>
<keyword evidence="3" id="KW-1185">Reference proteome</keyword>
<dbReference type="PaxDb" id="35128-Thaps10889"/>
<protein>
    <submittedName>
        <fullName evidence="2">Uncharacterized protein</fullName>
    </submittedName>
</protein>
<proteinExistence type="predicted"/>
<dbReference type="eggNOG" id="KOG2163">
    <property type="taxonomic scope" value="Eukaryota"/>
</dbReference>
<name>B5YLT2_THAPS</name>